<name>A0ABS2ZF14_9BACL</name>
<gene>
    <name evidence="1" type="ORF">JYA64_12070</name>
</gene>
<reference evidence="1 2" key="1">
    <citation type="submission" date="2021-01" db="EMBL/GenBank/DDBJ databases">
        <title>Genome Sequencing of Type Strains.</title>
        <authorList>
            <person name="Lemaire J.F."/>
            <person name="Inderbitzin P."/>
            <person name="Collins S.B."/>
            <person name="Wespe N."/>
            <person name="Knight-Connoni V."/>
        </authorList>
    </citation>
    <scope>NUCLEOTIDE SEQUENCE [LARGE SCALE GENOMIC DNA]</scope>
    <source>
        <strain evidence="1 2">DSM 14730</strain>
    </source>
</reference>
<keyword evidence="2" id="KW-1185">Reference proteome</keyword>
<dbReference type="RefSeq" id="WP_188402854.1">
    <property type="nucleotide sequence ID" value="NZ_BMCE01000002.1"/>
</dbReference>
<dbReference type="EMBL" id="JAFHKS010000043">
    <property type="protein sequence ID" value="MBN3546036.1"/>
    <property type="molecule type" value="Genomic_DNA"/>
</dbReference>
<evidence type="ECO:0000313" key="1">
    <source>
        <dbReference type="EMBL" id="MBN3546036.1"/>
    </source>
</evidence>
<accession>A0ABS2ZF14</accession>
<sequence length="133" mass="14111">MFQRKRAYLVPGGTIKQYVGQYITTAITGYGQVVAQVVKFDDYTKMATLNVFTPSGVRALQVHETDMYGIAPYQGPIPPVFGSGMGGQQMGMGQMGQGMGQMGQGGQQGGPWGGQWFPPDGGWGGGGWGPWGQ</sequence>
<organism evidence="1 2">
    <name type="scientific">Fictibacillus barbaricus</name>
    <dbReference type="NCBI Taxonomy" id="182136"/>
    <lineage>
        <taxon>Bacteria</taxon>
        <taxon>Bacillati</taxon>
        <taxon>Bacillota</taxon>
        <taxon>Bacilli</taxon>
        <taxon>Bacillales</taxon>
        <taxon>Fictibacillaceae</taxon>
        <taxon>Fictibacillus</taxon>
    </lineage>
</organism>
<proteinExistence type="predicted"/>
<evidence type="ECO:0000313" key="2">
    <source>
        <dbReference type="Proteomes" id="UP001319060"/>
    </source>
</evidence>
<comment type="caution">
    <text evidence="1">The sequence shown here is derived from an EMBL/GenBank/DDBJ whole genome shotgun (WGS) entry which is preliminary data.</text>
</comment>
<protein>
    <submittedName>
        <fullName evidence="1">Uncharacterized protein</fullName>
    </submittedName>
</protein>
<dbReference type="Proteomes" id="UP001319060">
    <property type="component" value="Unassembled WGS sequence"/>
</dbReference>